<accession>A0A549SWN8</accession>
<dbReference type="GO" id="GO:0006865">
    <property type="term" value="P:amino acid transport"/>
    <property type="evidence" value="ECO:0007669"/>
    <property type="project" value="UniProtKB-KW"/>
</dbReference>
<feature type="transmembrane region" description="Helical" evidence="9">
    <location>
        <begin position="319"/>
        <end position="337"/>
    </location>
</feature>
<feature type="transmembrane region" description="Helical" evidence="9">
    <location>
        <begin position="193"/>
        <end position="217"/>
    </location>
</feature>
<dbReference type="PANTHER" id="PTHR11795:SF450">
    <property type="entry name" value="ABC TRANSPORTER PERMEASE PROTEIN"/>
    <property type="match status" value="1"/>
</dbReference>
<keyword evidence="5" id="KW-0029">Amino-acid transport</keyword>
<keyword evidence="2" id="KW-0813">Transport</keyword>
<comment type="subcellular location">
    <subcellularLocation>
        <location evidence="1">Cell membrane</location>
        <topology evidence="1">Multi-pass membrane protein</topology>
    </subcellularLocation>
</comment>
<evidence type="ECO:0000256" key="4">
    <source>
        <dbReference type="ARBA" id="ARBA00022692"/>
    </source>
</evidence>
<dbReference type="Proteomes" id="UP000316801">
    <property type="component" value="Unassembled WGS sequence"/>
</dbReference>
<gene>
    <name evidence="10" type="ORF">FNA46_22245</name>
</gene>
<dbReference type="InterPro" id="IPR001851">
    <property type="entry name" value="ABC_transp_permease"/>
</dbReference>
<evidence type="ECO:0000256" key="1">
    <source>
        <dbReference type="ARBA" id="ARBA00004651"/>
    </source>
</evidence>
<sequence length="351" mass="37068">MSLDIILILLVDGLSTGAIYLLAGLGFVLVFSVTRVIFIPSGDIAAFAALTLAAFQGRTVPGSIWLVAAMAGLACLAECSTLLRNGATRRIPRALLLYGVLPLIPCGIGLAIARQDVPEVLRILTTMALILPMGVLIDRLMLRPLAASSTLILFIVAIAAHYLIAGIGLIAFGPEGVRTTPILDGIISLSDSVVIPAQQLLMMIVALLLSLVFYLFFGRSMTGKALRATASNRVGARLVGIRPERAATMAYLIASGLAAIVGILIAPVTTMYYDSGFMIGLKASVGAIIGGMASYPITAIGSVFVGVLESWASFLASDYKEIIIFSAVIPVLIWRSFSVHRDGDEEIEEFA</sequence>
<evidence type="ECO:0000256" key="8">
    <source>
        <dbReference type="ARBA" id="ARBA00037998"/>
    </source>
</evidence>
<reference evidence="10 11" key="1">
    <citation type="submission" date="2019-07" db="EMBL/GenBank/DDBJ databases">
        <title>Ln-dependent methylotrophs.</title>
        <authorList>
            <person name="Tani A."/>
        </authorList>
    </citation>
    <scope>NUCLEOTIDE SEQUENCE [LARGE SCALE GENOMIC DNA]</scope>
    <source>
        <strain evidence="10 11">SM12</strain>
    </source>
</reference>
<organism evidence="10 11">
    <name type="scientific">Rhizobium straminoryzae</name>
    <dbReference type="NCBI Taxonomy" id="1387186"/>
    <lineage>
        <taxon>Bacteria</taxon>
        <taxon>Pseudomonadati</taxon>
        <taxon>Pseudomonadota</taxon>
        <taxon>Alphaproteobacteria</taxon>
        <taxon>Hyphomicrobiales</taxon>
        <taxon>Rhizobiaceae</taxon>
        <taxon>Rhizobium/Agrobacterium group</taxon>
        <taxon>Rhizobium</taxon>
    </lineage>
</organism>
<keyword evidence="11" id="KW-1185">Reference proteome</keyword>
<keyword evidence="6 9" id="KW-1133">Transmembrane helix</keyword>
<evidence type="ECO:0000256" key="3">
    <source>
        <dbReference type="ARBA" id="ARBA00022475"/>
    </source>
</evidence>
<dbReference type="InterPro" id="IPR052157">
    <property type="entry name" value="BCAA_transport_permease"/>
</dbReference>
<evidence type="ECO:0000313" key="11">
    <source>
        <dbReference type="Proteomes" id="UP000316801"/>
    </source>
</evidence>
<dbReference type="CDD" id="cd06582">
    <property type="entry name" value="TM_PBP1_LivH_like"/>
    <property type="match status" value="1"/>
</dbReference>
<dbReference type="AlphaFoldDB" id="A0A549SWN8"/>
<evidence type="ECO:0000256" key="7">
    <source>
        <dbReference type="ARBA" id="ARBA00023136"/>
    </source>
</evidence>
<feature type="transmembrane region" description="Helical" evidence="9">
    <location>
        <begin position="120"/>
        <end position="138"/>
    </location>
</feature>
<dbReference type="EMBL" id="VJMG01000076">
    <property type="protein sequence ID" value="TRL34025.1"/>
    <property type="molecule type" value="Genomic_DNA"/>
</dbReference>
<feature type="transmembrane region" description="Helical" evidence="9">
    <location>
        <begin position="285"/>
        <end position="307"/>
    </location>
</feature>
<evidence type="ECO:0000313" key="10">
    <source>
        <dbReference type="EMBL" id="TRL34025.1"/>
    </source>
</evidence>
<dbReference type="GO" id="GO:0005886">
    <property type="term" value="C:plasma membrane"/>
    <property type="evidence" value="ECO:0007669"/>
    <property type="project" value="UniProtKB-SubCell"/>
</dbReference>
<dbReference type="Pfam" id="PF02653">
    <property type="entry name" value="BPD_transp_2"/>
    <property type="match status" value="1"/>
</dbReference>
<feature type="transmembrane region" description="Helical" evidence="9">
    <location>
        <begin position="6"/>
        <end position="30"/>
    </location>
</feature>
<evidence type="ECO:0000256" key="6">
    <source>
        <dbReference type="ARBA" id="ARBA00022989"/>
    </source>
</evidence>
<comment type="similarity">
    <text evidence="8">Belongs to the binding-protein-dependent transport system permease family. LivHM subfamily.</text>
</comment>
<feature type="transmembrane region" description="Helical" evidence="9">
    <location>
        <begin position="63"/>
        <end position="83"/>
    </location>
</feature>
<dbReference type="RefSeq" id="WP_143127412.1">
    <property type="nucleotide sequence ID" value="NZ_VJMG01000076.1"/>
</dbReference>
<dbReference type="GO" id="GO:0022857">
    <property type="term" value="F:transmembrane transporter activity"/>
    <property type="evidence" value="ECO:0007669"/>
    <property type="project" value="InterPro"/>
</dbReference>
<feature type="transmembrane region" description="Helical" evidence="9">
    <location>
        <begin position="150"/>
        <end position="173"/>
    </location>
</feature>
<feature type="transmembrane region" description="Helical" evidence="9">
    <location>
        <begin position="250"/>
        <end position="273"/>
    </location>
</feature>
<protein>
    <submittedName>
        <fullName evidence="10">Branched-chain amino acid ABC transporter permease</fullName>
    </submittedName>
</protein>
<dbReference type="PANTHER" id="PTHR11795">
    <property type="entry name" value="BRANCHED-CHAIN AMINO ACID TRANSPORT SYSTEM PERMEASE PROTEIN LIVH"/>
    <property type="match status" value="1"/>
</dbReference>
<feature type="transmembrane region" description="Helical" evidence="9">
    <location>
        <begin position="37"/>
        <end position="57"/>
    </location>
</feature>
<name>A0A549SWN8_9HYPH</name>
<proteinExistence type="inferred from homology"/>
<keyword evidence="7 9" id="KW-0472">Membrane</keyword>
<feature type="transmembrane region" description="Helical" evidence="9">
    <location>
        <begin position="95"/>
        <end position="114"/>
    </location>
</feature>
<evidence type="ECO:0000256" key="5">
    <source>
        <dbReference type="ARBA" id="ARBA00022970"/>
    </source>
</evidence>
<comment type="caution">
    <text evidence="10">The sequence shown here is derived from an EMBL/GenBank/DDBJ whole genome shotgun (WGS) entry which is preliminary data.</text>
</comment>
<evidence type="ECO:0000256" key="2">
    <source>
        <dbReference type="ARBA" id="ARBA00022448"/>
    </source>
</evidence>
<keyword evidence="4 9" id="KW-0812">Transmembrane</keyword>
<keyword evidence="3" id="KW-1003">Cell membrane</keyword>
<evidence type="ECO:0000256" key="9">
    <source>
        <dbReference type="SAM" id="Phobius"/>
    </source>
</evidence>